<dbReference type="InterPro" id="IPR011041">
    <property type="entry name" value="Quinoprot_gluc/sorb_DH_b-prop"/>
</dbReference>
<sequence>MKNKALLTVFALFTLVSFGQQIGINLYANGFNNPVGIKHANDNRLFIVEKAGIIKIISSEQNVNTMPFLDINSLVSNSGGERGLLGLAFHPNYNSNGFFFVNYVNNSGNSVVSRFSRSSTNSDLANPDSEVVLLTITQPYSNHNGGDLAFGEDGYLYIATGDGGSGGDPENRAQDLTTLLGKLLRIDVDNSGPNPNYAIPADNPFIANATALNEIWAYGLRNPWRFSFDRTNNNLWIADVGQNNIEEINLVSTSEAGVNFGWRCYEGNAPYNNSGCPDASTLEFPIATYNHTGNGPFKCSITGGYSYQGADFSNFVNIYFFADYCSNEIGTLNFENGSWNMAFTQPFPDKGWTSFGENNVGELFITAADTGEIFQIIDNDLSITENSLNSLKIYPNPATDILTFEAGSTTNGLSEITIYNVHGVSVKKITNIEKHKLRISVSNLVSGLYFVEIRTINQNLTIKKLIID</sequence>
<evidence type="ECO:0000313" key="5">
    <source>
        <dbReference type="Proteomes" id="UP000323720"/>
    </source>
</evidence>
<name>A0A5D0RDI3_9FLAO</name>
<comment type="caution">
    <text evidence="4">The sequence shown here is derived from an EMBL/GenBank/DDBJ whole genome shotgun (WGS) entry which is preliminary data.</text>
</comment>
<dbReference type="Gene3D" id="2.120.10.30">
    <property type="entry name" value="TolB, C-terminal domain"/>
    <property type="match status" value="1"/>
</dbReference>
<dbReference type="OrthoDB" id="9770043at2"/>
<protein>
    <submittedName>
        <fullName evidence="4">T9SS type A sorting domain-containing protein</fullName>
    </submittedName>
</protein>
<organism evidence="4 5">
    <name type="scientific">Bizionia myxarmorum</name>
    <dbReference type="NCBI Taxonomy" id="291186"/>
    <lineage>
        <taxon>Bacteria</taxon>
        <taxon>Pseudomonadati</taxon>
        <taxon>Bacteroidota</taxon>
        <taxon>Flavobacteriia</taxon>
        <taxon>Flavobacteriales</taxon>
        <taxon>Flavobacteriaceae</taxon>
        <taxon>Bizionia</taxon>
    </lineage>
</organism>
<keyword evidence="1" id="KW-0732">Signal</keyword>
<dbReference type="PANTHER" id="PTHR19328">
    <property type="entry name" value="HEDGEHOG-INTERACTING PROTEIN"/>
    <property type="match status" value="1"/>
</dbReference>
<gene>
    <name evidence="4" type="ORF">ES674_07820</name>
</gene>
<dbReference type="PANTHER" id="PTHR19328:SF75">
    <property type="entry name" value="ALDOSE SUGAR DEHYDROGENASE YLII"/>
    <property type="match status" value="1"/>
</dbReference>
<feature type="domain" description="Secretion system C-terminal sorting" evidence="3">
    <location>
        <begin position="393"/>
        <end position="467"/>
    </location>
</feature>
<evidence type="ECO:0000259" key="2">
    <source>
        <dbReference type="Pfam" id="PF07995"/>
    </source>
</evidence>
<dbReference type="InterPro" id="IPR012938">
    <property type="entry name" value="Glc/Sorbosone_DH"/>
</dbReference>
<evidence type="ECO:0000256" key="1">
    <source>
        <dbReference type="ARBA" id="ARBA00022729"/>
    </source>
</evidence>
<dbReference type="InterPro" id="IPR011042">
    <property type="entry name" value="6-blade_b-propeller_TolB-like"/>
</dbReference>
<dbReference type="Pfam" id="PF18962">
    <property type="entry name" value="Por_Secre_tail"/>
    <property type="match status" value="1"/>
</dbReference>
<reference evidence="4 5" key="1">
    <citation type="submission" date="2019-08" db="EMBL/GenBank/DDBJ databases">
        <title>Genomes of Antarctic Bizionia species.</title>
        <authorList>
            <person name="Bowman J.P."/>
        </authorList>
    </citation>
    <scope>NUCLEOTIDE SEQUENCE [LARGE SCALE GENOMIC DNA]</scope>
    <source>
        <strain evidence="4 5">ADA-4</strain>
    </source>
</reference>
<dbReference type="NCBIfam" id="TIGR04183">
    <property type="entry name" value="Por_Secre_tail"/>
    <property type="match status" value="1"/>
</dbReference>
<dbReference type="EMBL" id="VSKK01000001">
    <property type="protein sequence ID" value="TYB79647.1"/>
    <property type="molecule type" value="Genomic_DNA"/>
</dbReference>
<accession>A0A5D0RDI3</accession>
<evidence type="ECO:0000259" key="3">
    <source>
        <dbReference type="Pfam" id="PF18962"/>
    </source>
</evidence>
<dbReference type="RefSeq" id="WP_148403380.1">
    <property type="nucleotide sequence ID" value="NZ_VSKK01000001.1"/>
</dbReference>
<dbReference type="AlphaFoldDB" id="A0A5D0RDI3"/>
<feature type="domain" description="Glucose/Sorbosone dehydrogenase" evidence="2">
    <location>
        <begin position="31"/>
        <end position="337"/>
    </location>
</feature>
<dbReference type="Proteomes" id="UP000323720">
    <property type="component" value="Unassembled WGS sequence"/>
</dbReference>
<dbReference type="InterPro" id="IPR026444">
    <property type="entry name" value="Secre_tail"/>
</dbReference>
<proteinExistence type="predicted"/>
<keyword evidence="5" id="KW-1185">Reference proteome</keyword>
<dbReference type="Pfam" id="PF07995">
    <property type="entry name" value="GSDH"/>
    <property type="match status" value="1"/>
</dbReference>
<dbReference type="SUPFAM" id="SSF50952">
    <property type="entry name" value="Soluble quinoprotein glucose dehydrogenase"/>
    <property type="match status" value="1"/>
</dbReference>
<evidence type="ECO:0000313" key="4">
    <source>
        <dbReference type="EMBL" id="TYB79647.1"/>
    </source>
</evidence>